<evidence type="ECO:0000256" key="1">
    <source>
        <dbReference type="ARBA" id="ARBA00000012"/>
    </source>
</evidence>
<dbReference type="GO" id="GO:0046872">
    <property type="term" value="F:metal ion binding"/>
    <property type="evidence" value="ECO:0007669"/>
    <property type="project" value="UniProtKB-KW"/>
</dbReference>
<dbReference type="EMBL" id="OKRC01000009">
    <property type="protein sequence ID" value="SPE22748.1"/>
    <property type="molecule type" value="Genomic_DNA"/>
</dbReference>
<dbReference type="PROSITE" id="PS50972">
    <property type="entry name" value="PTERIN_BINDING"/>
    <property type="match status" value="1"/>
</dbReference>
<dbReference type="SUPFAM" id="SSF51717">
    <property type="entry name" value="Dihydropteroate synthetase-like"/>
    <property type="match status" value="1"/>
</dbReference>
<dbReference type="EC" id="2.5.1.15" evidence="5"/>
<evidence type="ECO:0000256" key="3">
    <source>
        <dbReference type="ARBA" id="ARBA00004763"/>
    </source>
</evidence>
<accession>A0A9N7J0R2</accession>
<keyword evidence="9" id="KW-0460">Magnesium</keyword>
<evidence type="ECO:0000313" key="12">
    <source>
        <dbReference type="EMBL" id="SPE22748.1"/>
    </source>
</evidence>
<dbReference type="GeneID" id="57133955"/>
<organism evidence="12 13">
    <name type="scientific">Latilactobacillus sakei</name>
    <name type="common">Lactobacillus sakei</name>
    <dbReference type="NCBI Taxonomy" id="1599"/>
    <lineage>
        <taxon>Bacteria</taxon>
        <taxon>Bacillati</taxon>
        <taxon>Bacillota</taxon>
        <taxon>Bacilli</taxon>
        <taxon>Lactobacillales</taxon>
        <taxon>Lactobacillaceae</taxon>
        <taxon>Latilactobacillus</taxon>
    </lineage>
</organism>
<dbReference type="InterPro" id="IPR011005">
    <property type="entry name" value="Dihydropteroate_synth-like_sf"/>
</dbReference>
<dbReference type="AlphaFoldDB" id="A0A9N7J0R2"/>
<dbReference type="InterPro" id="IPR045031">
    <property type="entry name" value="DHP_synth-like"/>
</dbReference>
<evidence type="ECO:0000256" key="2">
    <source>
        <dbReference type="ARBA" id="ARBA00001946"/>
    </source>
</evidence>
<evidence type="ECO:0000256" key="8">
    <source>
        <dbReference type="ARBA" id="ARBA00022723"/>
    </source>
</evidence>
<evidence type="ECO:0000256" key="10">
    <source>
        <dbReference type="ARBA" id="ARBA00022909"/>
    </source>
</evidence>
<dbReference type="InterPro" id="IPR006390">
    <property type="entry name" value="DHP_synth_dom"/>
</dbReference>
<evidence type="ECO:0000256" key="9">
    <source>
        <dbReference type="ARBA" id="ARBA00022842"/>
    </source>
</evidence>
<dbReference type="GO" id="GO:0004156">
    <property type="term" value="F:dihydropteroate synthase activity"/>
    <property type="evidence" value="ECO:0007669"/>
    <property type="project" value="UniProtKB-EC"/>
</dbReference>
<name>A0A9N7J0R2_LATSK</name>
<gene>
    <name evidence="12" type="primary">folP</name>
    <name evidence="12" type="ORF">LAS9267_01773</name>
</gene>
<comment type="similarity">
    <text evidence="4">Belongs to the DHPS family.</text>
</comment>
<keyword evidence="7 12" id="KW-0808">Transferase</keyword>
<reference evidence="12 13" key="1">
    <citation type="submission" date="2018-02" db="EMBL/GenBank/DDBJ databases">
        <authorList>
            <person name="Rodrigo-Torres L."/>
            <person name="Arahal R. D."/>
            <person name="Lucena T."/>
        </authorList>
    </citation>
    <scope>NUCLEOTIDE SEQUENCE [LARGE SCALE GENOMIC DNA]</scope>
    <source>
        <strain evidence="12 13">CECT 9267</strain>
    </source>
</reference>
<keyword evidence="8" id="KW-0479">Metal-binding</keyword>
<dbReference type="NCBIfam" id="TIGR01496">
    <property type="entry name" value="DHPS"/>
    <property type="match status" value="1"/>
</dbReference>
<evidence type="ECO:0000256" key="4">
    <source>
        <dbReference type="ARBA" id="ARBA00009503"/>
    </source>
</evidence>
<evidence type="ECO:0000313" key="13">
    <source>
        <dbReference type="Proteomes" id="UP000239650"/>
    </source>
</evidence>
<dbReference type="GO" id="GO:0005829">
    <property type="term" value="C:cytosol"/>
    <property type="evidence" value="ECO:0007669"/>
    <property type="project" value="TreeGrafter"/>
</dbReference>
<evidence type="ECO:0000256" key="6">
    <source>
        <dbReference type="ARBA" id="ARBA00016919"/>
    </source>
</evidence>
<dbReference type="InterPro" id="IPR000489">
    <property type="entry name" value="Pterin-binding_dom"/>
</dbReference>
<comment type="pathway">
    <text evidence="3">Cofactor biosynthesis; tetrahydrofolate biosynthesis; 7,8-dihydrofolate from 2-amino-4-hydroxy-6-hydroxymethyl-7,8-dihydropteridine diphosphate and 4-aminobenzoate: step 1/2.</text>
</comment>
<evidence type="ECO:0000256" key="5">
    <source>
        <dbReference type="ARBA" id="ARBA00012458"/>
    </source>
</evidence>
<proteinExistence type="inferred from homology"/>
<dbReference type="Gene3D" id="3.20.20.20">
    <property type="entry name" value="Dihydropteroate synthase-like"/>
    <property type="match status" value="1"/>
</dbReference>
<protein>
    <recommendedName>
        <fullName evidence="6">Dihydropteroate synthase</fullName>
        <ecNumber evidence="5">2.5.1.15</ecNumber>
    </recommendedName>
    <alternativeName>
        <fullName evidence="11">Dihydropteroate pyrophosphorylase</fullName>
    </alternativeName>
</protein>
<sequence>MQISEAQPSQLNAILLKFSGDAVEIEKLQRLCLANHCLIQQLDQQWLGQFSLFQLAALQQNWSQYFGQPNAQLTQIWHAKQILWTGPGFKFDLTVDPIVYAIINCTPDSFYDGQPSQALGQIMTKIEADLANGAVVIEVGGKSTRPGYQEITPDEEWQRIAPVIAAVQQEWPSAVLAVDTNNADVMQRAVASGVPILNDIDGFDNAAKLEVVANHRPAVVTMYNGRHYQNDVFETLDQFYQETLASLEAAGLTRQQIALDPGVGFSHAKNTASLDLFKLNSIQPTMKYRAPIMAGISRKSFMESKFDYPMAERLTSTLLLEQLMVEQGARILRVHDVLATHKMINLFKGYQQADLLMAVRS</sequence>
<dbReference type="PANTHER" id="PTHR20941:SF1">
    <property type="entry name" value="FOLIC ACID SYNTHESIS PROTEIN FOL1"/>
    <property type="match status" value="1"/>
</dbReference>
<dbReference type="RefSeq" id="WP_016265238.1">
    <property type="nucleotide sequence ID" value="NZ_BJLN01000001.1"/>
</dbReference>
<dbReference type="Proteomes" id="UP000239650">
    <property type="component" value="Unassembled WGS sequence"/>
</dbReference>
<evidence type="ECO:0000256" key="7">
    <source>
        <dbReference type="ARBA" id="ARBA00022679"/>
    </source>
</evidence>
<comment type="cofactor">
    <cofactor evidence="2">
        <name>Mg(2+)</name>
        <dbReference type="ChEBI" id="CHEBI:18420"/>
    </cofactor>
</comment>
<comment type="catalytic activity">
    <reaction evidence="1">
        <text>(7,8-dihydropterin-6-yl)methyl diphosphate + 4-aminobenzoate = 7,8-dihydropteroate + diphosphate</text>
        <dbReference type="Rhea" id="RHEA:19949"/>
        <dbReference type="ChEBI" id="CHEBI:17836"/>
        <dbReference type="ChEBI" id="CHEBI:17839"/>
        <dbReference type="ChEBI" id="CHEBI:33019"/>
        <dbReference type="ChEBI" id="CHEBI:72950"/>
        <dbReference type="EC" id="2.5.1.15"/>
    </reaction>
</comment>
<comment type="caution">
    <text evidence="12">The sequence shown here is derived from an EMBL/GenBank/DDBJ whole genome shotgun (WGS) entry which is preliminary data.</text>
</comment>
<evidence type="ECO:0000256" key="11">
    <source>
        <dbReference type="ARBA" id="ARBA00030193"/>
    </source>
</evidence>
<dbReference type="Pfam" id="PF00809">
    <property type="entry name" value="Pterin_bind"/>
    <property type="match status" value="1"/>
</dbReference>
<dbReference type="GO" id="GO:0046656">
    <property type="term" value="P:folic acid biosynthetic process"/>
    <property type="evidence" value="ECO:0007669"/>
    <property type="project" value="UniProtKB-KW"/>
</dbReference>
<dbReference type="GO" id="GO:0046654">
    <property type="term" value="P:tetrahydrofolate biosynthetic process"/>
    <property type="evidence" value="ECO:0007669"/>
    <property type="project" value="TreeGrafter"/>
</dbReference>
<keyword evidence="10" id="KW-0289">Folate biosynthesis</keyword>
<dbReference type="PANTHER" id="PTHR20941">
    <property type="entry name" value="FOLATE SYNTHESIS PROTEINS"/>
    <property type="match status" value="1"/>
</dbReference>